<evidence type="ECO:0000313" key="2">
    <source>
        <dbReference type="EMBL" id="KAE8389886.1"/>
    </source>
</evidence>
<evidence type="ECO:0000256" key="1">
    <source>
        <dbReference type="SAM" id="Phobius"/>
    </source>
</evidence>
<keyword evidence="1" id="KW-1133">Transmembrane helix</keyword>
<gene>
    <name evidence="2" type="ORF">BDV23DRAFT_156315</name>
</gene>
<keyword evidence="1" id="KW-0812">Transmembrane</keyword>
<name>A0A5N7C6Y6_PETAA</name>
<keyword evidence="1" id="KW-0472">Membrane</keyword>
<dbReference type="PROSITE" id="PS51257">
    <property type="entry name" value="PROKAR_LIPOPROTEIN"/>
    <property type="match status" value="1"/>
</dbReference>
<feature type="transmembrane region" description="Helical" evidence="1">
    <location>
        <begin position="21"/>
        <end position="45"/>
    </location>
</feature>
<dbReference type="EMBL" id="ML735260">
    <property type="protein sequence ID" value="KAE8389886.1"/>
    <property type="molecule type" value="Genomic_DNA"/>
</dbReference>
<proteinExistence type="predicted"/>
<protein>
    <submittedName>
        <fullName evidence="2">Uncharacterized protein</fullName>
    </submittedName>
</protein>
<dbReference type="Proteomes" id="UP000326877">
    <property type="component" value="Unassembled WGS sequence"/>
</dbReference>
<organism evidence="2">
    <name type="scientific">Petromyces alliaceus</name>
    <name type="common">Aspergillus alliaceus</name>
    <dbReference type="NCBI Taxonomy" id="209559"/>
    <lineage>
        <taxon>Eukaryota</taxon>
        <taxon>Fungi</taxon>
        <taxon>Dikarya</taxon>
        <taxon>Ascomycota</taxon>
        <taxon>Pezizomycotina</taxon>
        <taxon>Eurotiomycetes</taxon>
        <taxon>Eurotiomycetidae</taxon>
        <taxon>Eurotiales</taxon>
        <taxon>Aspergillaceae</taxon>
        <taxon>Aspergillus</taxon>
        <taxon>Aspergillus subgen. Circumdati</taxon>
    </lineage>
</organism>
<sequence length="80" mass="8892">MNFILPRISLLGLRYQCHHSGLFSCWCVGCCWTGYHLLFIAFLAWETCGVRTQSNQNQTRLLPLVSCTVSSGLTSPSLGP</sequence>
<accession>A0A5N7C6Y6</accession>
<dbReference type="AlphaFoldDB" id="A0A5N7C6Y6"/>
<reference evidence="2" key="1">
    <citation type="submission" date="2019-04" db="EMBL/GenBank/DDBJ databases">
        <title>Friends and foes A comparative genomics studyof 23 Aspergillus species from section Flavi.</title>
        <authorList>
            <consortium name="DOE Joint Genome Institute"/>
            <person name="Kjaerbolling I."/>
            <person name="Vesth T."/>
            <person name="Frisvad J.C."/>
            <person name="Nybo J.L."/>
            <person name="Theobald S."/>
            <person name="Kildgaard S."/>
            <person name="Isbrandt T."/>
            <person name="Kuo A."/>
            <person name="Sato A."/>
            <person name="Lyhne E.K."/>
            <person name="Kogle M.E."/>
            <person name="Wiebenga A."/>
            <person name="Kun R.S."/>
            <person name="Lubbers R.J."/>
            <person name="Makela M.R."/>
            <person name="Barry K."/>
            <person name="Chovatia M."/>
            <person name="Clum A."/>
            <person name="Daum C."/>
            <person name="Haridas S."/>
            <person name="He G."/>
            <person name="LaButti K."/>
            <person name="Lipzen A."/>
            <person name="Mondo S."/>
            <person name="Riley R."/>
            <person name="Salamov A."/>
            <person name="Simmons B.A."/>
            <person name="Magnuson J.K."/>
            <person name="Henrissat B."/>
            <person name="Mortensen U.H."/>
            <person name="Larsen T.O."/>
            <person name="Devries R.P."/>
            <person name="Grigoriev I.V."/>
            <person name="Machida M."/>
            <person name="Baker S.E."/>
            <person name="Andersen M.R."/>
        </authorList>
    </citation>
    <scope>NUCLEOTIDE SEQUENCE [LARGE SCALE GENOMIC DNA]</scope>
    <source>
        <strain evidence="2">IBT 14317</strain>
    </source>
</reference>